<evidence type="ECO:0000313" key="4">
    <source>
        <dbReference type="Proteomes" id="UP000766609"/>
    </source>
</evidence>
<protein>
    <submittedName>
        <fullName evidence="3">DUF4377 domain-containing protein</fullName>
    </submittedName>
</protein>
<dbReference type="InterPro" id="IPR038670">
    <property type="entry name" value="HslJ-like_sf"/>
</dbReference>
<name>A0ABS7MZS2_9BACT</name>
<dbReference type="Gene3D" id="2.40.128.270">
    <property type="match status" value="1"/>
</dbReference>
<dbReference type="PANTHER" id="PTHR35535:SF2">
    <property type="entry name" value="DUF306 DOMAIN-CONTAINING PROTEIN"/>
    <property type="match status" value="1"/>
</dbReference>
<dbReference type="RefSeq" id="WP_222582783.1">
    <property type="nucleotide sequence ID" value="NZ_JAHVHP010000001.1"/>
</dbReference>
<dbReference type="Pfam" id="PF03724">
    <property type="entry name" value="META"/>
    <property type="match status" value="1"/>
</dbReference>
<feature type="domain" description="DUF306" evidence="1">
    <location>
        <begin position="119"/>
        <end position="220"/>
    </location>
</feature>
<sequence length="226" mass="25446">MIRLLTLSGILILLLSCQDQPTGQIETWWVNSAKVECIGVGPVNCLQISKEEELDRKDWELFYSTIEGFDYEPGFIYRLGVEIEEKEEPSPADASSKRYKLLKILSKEMDPALQITNIWKVIEVGEIKDPKGFKNGETLTFEFNASGKTYFGNMGCNTVRGQIKENDGETLILGPGASTKMACPDMSVENAISKALIDTRKYKIENRELHLMNEADEILMKLLAVD</sequence>
<dbReference type="InterPro" id="IPR005184">
    <property type="entry name" value="DUF306_Meta_HslJ"/>
</dbReference>
<proteinExistence type="predicted"/>
<evidence type="ECO:0000259" key="1">
    <source>
        <dbReference type="Pfam" id="PF03724"/>
    </source>
</evidence>
<dbReference type="PANTHER" id="PTHR35535">
    <property type="entry name" value="HEAT SHOCK PROTEIN HSLJ"/>
    <property type="match status" value="1"/>
</dbReference>
<reference evidence="3 4" key="1">
    <citation type="submission" date="2021-06" db="EMBL/GenBank/DDBJ databases">
        <title>44 bacteria genomes isolated from Dapeng, Shenzhen.</title>
        <authorList>
            <person name="Zheng W."/>
            <person name="Yu S."/>
            <person name="Huang Y."/>
        </authorList>
    </citation>
    <scope>NUCLEOTIDE SEQUENCE [LARGE SCALE GENOMIC DNA]</scope>
    <source>
        <strain evidence="3 4">DP5N14-6</strain>
    </source>
</reference>
<dbReference type="Proteomes" id="UP000766609">
    <property type="component" value="Unassembled WGS sequence"/>
</dbReference>
<organism evidence="3 4">
    <name type="scientific">Algoriphagus marincola</name>
    <dbReference type="NCBI Taxonomy" id="264027"/>
    <lineage>
        <taxon>Bacteria</taxon>
        <taxon>Pseudomonadati</taxon>
        <taxon>Bacteroidota</taxon>
        <taxon>Cytophagia</taxon>
        <taxon>Cytophagales</taxon>
        <taxon>Cyclobacteriaceae</taxon>
        <taxon>Algoriphagus</taxon>
    </lineage>
</organism>
<dbReference type="PROSITE" id="PS51257">
    <property type="entry name" value="PROKAR_LIPOPROTEIN"/>
    <property type="match status" value="1"/>
</dbReference>
<dbReference type="InterPro" id="IPR025485">
    <property type="entry name" value="DUF4377"/>
</dbReference>
<dbReference type="EMBL" id="JAHVHP010000001">
    <property type="protein sequence ID" value="MBY5949559.1"/>
    <property type="molecule type" value="Genomic_DNA"/>
</dbReference>
<keyword evidence="4" id="KW-1185">Reference proteome</keyword>
<dbReference type="Pfam" id="PF14302">
    <property type="entry name" value="DUF4377"/>
    <property type="match status" value="1"/>
</dbReference>
<evidence type="ECO:0000259" key="2">
    <source>
        <dbReference type="Pfam" id="PF14302"/>
    </source>
</evidence>
<dbReference type="InterPro" id="IPR053147">
    <property type="entry name" value="Hsp_HslJ-like"/>
</dbReference>
<gene>
    <name evidence="3" type="ORF">KUV23_01170</name>
</gene>
<feature type="domain" description="DUF4377" evidence="2">
    <location>
        <begin position="29"/>
        <end position="107"/>
    </location>
</feature>
<comment type="caution">
    <text evidence="3">The sequence shown here is derived from an EMBL/GenBank/DDBJ whole genome shotgun (WGS) entry which is preliminary data.</text>
</comment>
<evidence type="ECO:0000313" key="3">
    <source>
        <dbReference type="EMBL" id="MBY5949559.1"/>
    </source>
</evidence>
<accession>A0ABS7MZS2</accession>